<evidence type="ECO:0000256" key="8">
    <source>
        <dbReference type="ARBA" id="ARBA00022989"/>
    </source>
</evidence>
<evidence type="ECO:0000256" key="3">
    <source>
        <dbReference type="ARBA" id="ARBA00022538"/>
    </source>
</evidence>
<evidence type="ECO:0000313" key="15">
    <source>
        <dbReference type="Proteomes" id="UP000198963"/>
    </source>
</evidence>
<evidence type="ECO:0000256" key="5">
    <source>
        <dbReference type="ARBA" id="ARBA00022826"/>
    </source>
</evidence>
<dbReference type="GO" id="GO:0001508">
    <property type="term" value="P:action potential"/>
    <property type="evidence" value="ECO:0007669"/>
    <property type="project" value="TreeGrafter"/>
</dbReference>
<dbReference type="Proteomes" id="UP000198963">
    <property type="component" value="Chromosome I"/>
</dbReference>
<dbReference type="RefSeq" id="WP_092443405.1">
    <property type="nucleotide sequence ID" value="NZ_LT629774.1"/>
</dbReference>
<keyword evidence="11 14" id="KW-0407">Ion channel</keyword>
<feature type="transmembrane region" description="Helical" evidence="12">
    <location>
        <begin position="101"/>
        <end position="122"/>
    </location>
</feature>
<dbReference type="EMBL" id="LT629774">
    <property type="protein sequence ID" value="SDR82122.1"/>
    <property type="molecule type" value="Genomic_DNA"/>
</dbReference>
<keyword evidence="7" id="KW-0630">Potassium</keyword>
<evidence type="ECO:0000256" key="7">
    <source>
        <dbReference type="ARBA" id="ARBA00022958"/>
    </source>
</evidence>
<evidence type="ECO:0000256" key="11">
    <source>
        <dbReference type="ARBA" id="ARBA00023303"/>
    </source>
</evidence>
<protein>
    <submittedName>
        <fullName evidence="14">Voltage-gated potassium channel</fullName>
    </submittedName>
</protein>
<evidence type="ECO:0000259" key="13">
    <source>
        <dbReference type="Pfam" id="PF00520"/>
    </source>
</evidence>
<evidence type="ECO:0000256" key="1">
    <source>
        <dbReference type="ARBA" id="ARBA00004141"/>
    </source>
</evidence>
<dbReference type="STRING" id="1249933.SAMN04489797_0213"/>
<dbReference type="PANTHER" id="PTHR11537:SF254">
    <property type="entry name" value="POTASSIUM VOLTAGE-GATED CHANNEL PROTEIN SHAB"/>
    <property type="match status" value="1"/>
</dbReference>
<feature type="transmembrane region" description="Helical" evidence="12">
    <location>
        <begin position="58"/>
        <end position="81"/>
    </location>
</feature>
<name>A0A1H1M6I1_9FLAO</name>
<sequence length="298" mass="33443">MEPNQNHTWKTKLHEVIYEADTPSGKLFDVLLLIFILLSIVLVMLESVVSIDREYHRLLYIGEWVVTVLFTIEYILRIISVKKPFKYVFSFFGIIDFLSTIPMYLAILFGGGAQALVTLRALRLLRVFRILKLARYLGASNQLKDSIIASRVKIMVFLFAVMVSSIVFGTIMYLVEGEANGFDNIPKSVYWCVVTLTTVGFGDIAPQTALGQFITTIIMILGYGIIAVPTGIVSAEYAKSSIKYNDNNATPETKAAKTMDLPEDVELHMNSQCCINCLNTKHQDGADFCHKCGHKLHQ</sequence>
<dbReference type="Gene3D" id="1.10.287.70">
    <property type="match status" value="1"/>
</dbReference>
<keyword evidence="5" id="KW-0631">Potassium channel</keyword>
<evidence type="ECO:0000256" key="6">
    <source>
        <dbReference type="ARBA" id="ARBA00022882"/>
    </source>
</evidence>
<keyword evidence="10 12" id="KW-0472">Membrane</keyword>
<feature type="transmembrane region" description="Helical" evidence="12">
    <location>
        <begin position="213"/>
        <end position="233"/>
    </location>
</feature>
<gene>
    <name evidence="14" type="ORF">SAMN04489797_0213</name>
</gene>
<keyword evidence="6" id="KW-0851">Voltage-gated channel</keyword>
<accession>A0A1H1M6I1</accession>
<evidence type="ECO:0000256" key="10">
    <source>
        <dbReference type="ARBA" id="ARBA00023136"/>
    </source>
</evidence>
<dbReference type="Gene3D" id="1.20.120.350">
    <property type="entry name" value="Voltage-gated potassium channels. Chain C"/>
    <property type="match status" value="1"/>
</dbReference>
<dbReference type="InterPro" id="IPR028325">
    <property type="entry name" value="VG_K_chnl"/>
</dbReference>
<organism evidence="14 15">
    <name type="scientific">Winogradskyella sediminis</name>
    <dbReference type="NCBI Taxonomy" id="1382466"/>
    <lineage>
        <taxon>Bacteria</taxon>
        <taxon>Pseudomonadati</taxon>
        <taxon>Bacteroidota</taxon>
        <taxon>Flavobacteriia</taxon>
        <taxon>Flavobacteriales</taxon>
        <taxon>Flavobacteriaceae</taxon>
        <taxon>Winogradskyella</taxon>
    </lineage>
</organism>
<dbReference type="GO" id="GO:0005249">
    <property type="term" value="F:voltage-gated potassium channel activity"/>
    <property type="evidence" value="ECO:0007669"/>
    <property type="project" value="InterPro"/>
</dbReference>
<evidence type="ECO:0000313" key="14">
    <source>
        <dbReference type="EMBL" id="SDR82122.1"/>
    </source>
</evidence>
<keyword evidence="9" id="KW-0406">Ion transport</keyword>
<keyword evidence="15" id="KW-1185">Reference proteome</keyword>
<dbReference type="GO" id="GO:0008076">
    <property type="term" value="C:voltage-gated potassium channel complex"/>
    <property type="evidence" value="ECO:0007669"/>
    <property type="project" value="InterPro"/>
</dbReference>
<dbReference type="InterPro" id="IPR027359">
    <property type="entry name" value="Volt_channel_dom_sf"/>
</dbReference>
<keyword evidence="3" id="KW-0633">Potassium transport</keyword>
<evidence type="ECO:0000256" key="2">
    <source>
        <dbReference type="ARBA" id="ARBA00022448"/>
    </source>
</evidence>
<dbReference type="InterPro" id="IPR005821">
    <property type="entry name" value="Ion_trans_dom"/>
</dbReference>
<keyword evidence="4 12" id="KW-0812">Transmembrane</keyword>
<keyword evidence="8 12" id="KW-1133">Transmembrane helix</keyword>
<comment type="subcellular location">
    <subcellularLocation>
        <location evidence="1">Membrane</location>
        <topology evidence="1">Multi-pass membrane protein</topology>
    </subcellularLocation>
</comment>
<dbReference type="PRINTS" id="PR00169">
    <property type="entry name" value="KCHANNEL"/>
</dbReference>
<feature type="transmembrane region" description="Helical" evidence="12">
    <location>
        <begin position="154"/>
        <end position="175"/>
    </location>
</feature>
<keyword evidence="2" id="KW-0813">Transport</keyword>
<evidence type="ECO:0000256" key="4">
    <source>
        <dbReference type="ARBA" id="ARBA00022692"/>
    </source>
</evidence>
<proteinExistence type="predicted"/>
<dbReference type="PANTHER" id="PTHR11537">
    <property type="entry name" value="VOLTAGE-GATED POTASSIUM CHANNEL"/>
    <property type="match status" value="1"/>
</dbReference>
<evidence type="ECO:0000256" key="9">
    <source>
        <dbReference type="ARBA" id="ARBA00023065"/>
    </source>
</evidence>
<dbReference type="Pfam" id="PF00520">
    <property type="entry name" value="Ion_trans"/>
    <property type="match status" value="1"/>
</dbReference>
<feature type="transmembrane region" description="Helical" evidence="12">
    <location>
        <begin position="30"/>
        <end position="51"/>
    </location>
</feature>
<feature type="domain" description="Ion transport" evidence="13">
    <location>
        <begin position="26"/>
        <end position="239"/>
    </location>
</feature>
<reference evidence="14 15" key="1">
    <citation type="submission" date="2016-10" db="EMBL/GenBank/DDBJ databases">
        <authorList>
            <person name="Varghese N."/>
            <person name="Submissions S."/>
        </authorList>
    </citation>
    <scope>NUCLEOTIDE SEQUENCE [LARGE SCALE GENOMIC DNA]</scope>
    <source>
        <strain evidence="14 15">RHA_55</strain>
    </source>
</reference>
<dbReference type="SUPFAM" id="SSF81324">
    <property type="entry name" value="Voltage-gated potassium channels"/>
    <property type="match status" value="1"/>
</dbReference>
<dbReference type="AlphaFoldDB" id="A0A1H1M6I1"/>
<evidence type="ECO:0000256" key="12">
    <source>
        <dbReference type="SAM" id="Phobius"/>
    </source>
</evidence>